<gene>
    <name evidence="2" type="ORF">OG517_00670</name>
</gene>
<sequence length="45" mass="4826">MRGPDQAGPAEAIAVHPTMVEQRAARPKPAPVARDENGYSLEPPF</sequence>
<evidence type="ECO:0000313" key="2">
    <source>
        <dbReference type="EMBL" id="WUQ10087.1"/>
    </source>
</evidence>
<name>A0ABZ1T4B1_STRVG</name>
<protein>
    <submittedName>
        <fullName evidence="2">Uncharacterized protein</fullName>
    </submittedName>
</protein>
<evidence type="ECO:0000313" key="3">
    <source>
        <dbReference type="Proteomes" id="UP001432039"/>
    </source>
</evidence>
<reference evidence="2" key="1">
    <citation type="submission" date="2022-10" db="EMBL/GenBank/DDBJ databases">
        <title>The complete genomes of actinobacterial strains from the NBC collection.</title>
        <authorList>
            <person name="Joergensen T.S."/>
            <person name="Alvarez Arevalo M."/>
            <person name="Sterndorff E.B."/>
            <person name="Faurdal D."/>
            <person name="Vuksanovic O."/>
            <person name="Mourched A.-S."/>
            <person name="Charusanti P."/>
            <person name="Shaw S."/>
            <person name="Blin K."/>
            <person name="Weber T."/>
        </authorList>
    </citation>
    <scope>NUCLEOTIDE SEQUENCE</scope>
    <source>
        <strain evidence="2">NBC_00248</strain>
    </source>
</reference>
<accession>A0ABZ1T4B1</accession>
<dbReference type="EMBL" id="CP108090">
    <property type="protein sequence ID" value="WUQ10087.1"/>
    <property type="molecule type" value="Genomic_DNA"/>
</dbReference>
<keyword evidence="3" id="KW-1185">Reference proteome</keyword>
<proteinExistence type="predicted"/>
<feature type="region of interest" description="Disordered" evidence="1">
    <location>
        <begin position="20"/>
        <end position="45"/>
    </location>
</feature>
<dbReference type="RefSeq" id="WP_328959653.1">
    <property type="nucleotide sequence ID" value="NZ_CP108090.1"/>
</dbReference>
<organism evidence="2 3">
    <name type="scientific">Streptomyces virginiae</name>
    <name type="common">Streptomyces cinnamonensis</name>
    <dbReference type="NCBI Taxonomy" id="1961"/>
    <lineage>
        <taxon>Bacteria</taxon>
        <taxon>Bacillati</taxon>
        <taxon>Actinomycetota</taxon>
        <taxon>Actinomycetes</taxon>
        <taxon>Kitasatosporales</taxon>
        <taxon>Streptomycetaceae</taxon>
        <taxon>Streptomyces</taxon>
    </lineage>
</organism>
<dbReference type="Proteomes" id="UP001432039">
    <property type="component" value="Chromosome"/>
</dbReference>
<evidence type="ECO:0000256" key="1">
    <source>
        <dbReference type="SAM" id="MobiDB-lite"/>
    </source>
</evidence>